<evidence type="ECO:0000259" key="10">
    <source>
        <dbReference type="Pfam" id="PF00294"/>
    </source>
</evidence>
<comment type="function">
    <text evidence="9">Catalyzes the phosphorylation of ribose at O-5 in a reaction requiring ATP and magnesium. The resulting D-ribose-5-phosphate can then be used either for sythesis of nucleotides, histidine, and tryptophan, or as a component of the pentose phosphate pathway.</text>
</comment>
<dbReference type="Gene3D" id="3.40.1190.20">
    <property type="match status" value="1"/>
</dbReference>
<keyword evidence="12" id="KW-1185">Reference proteome</keyword>
<dbReference type="GO" id="GO:0046872">
    <property type="term" value="F:metal ion binding"/>
    <property type="evidence" value="ECO:0007669"/>
    <property type="project" value="UniProtKB-KW"/>
</dbReference>
<keyword evidence="7 9" id="KW-0630">Potassium</keyword>
<dbReference type="InterPro" id="IPR011611">
    <property type="entry name" value="PfkB_dom"/>
</dbReference>
<evidence type="ECO:0000256" key="2">
    <source>
        <dbReference type="ARBA" id="ARBA00022723"/>
    </source>
</evidence>
<feature type="binding site" evidence="9">
    <location>
        <position position="302"/>
    </location>
    <ligand>
        <name>K(+)</name>
        <dbReference type="ChEBI" id="CHEBI:29103"/>
    </ligand>
</feature>
<feature type="binding site" evidence="9">
    <location>
        <position position="350"/>
    </location>
    <ligand>
        <name>K(+)</name>
        <dbReference type="ChEBI" id="CHEBI:29103"/>
    </ligand>
</feature>
<keyword evidence="8 9" id="KW-0119">Carbohydrate metabolism</keyword>
<feature type="binding site" evidence="9">
    <location>
        <position position="355"/>
    </location>
    <ligand>
        <name>K(+)</name>
        <dbReference type="ChEBI" id="CHEBI:29103"/>
    </ligand>
</feature>
<dbReference type="CDD" id="cd01174">
    <property type="entry name" value="ribokinase"/>
    <property type="match status" value="1"/>
</dbReference>
<organism evidence="11 12">
    <name type="scientific">Ambispora leptoticha</name>
    <dbReference type="NCBI Taxonomy" id="144679"/>
    <lineage>
        <taxon>Eukaryota</taxon>
        <taxon>Fungi</taxon>
        <taxon>Fungi incertae sedis</taxon>
        <taxon>Mucoromycota</taxon>
        <taxon>Glomeromycotina</taxon>
        <taxon>Glomeromycetes</taxon>
        <taxon>Archaeosporales</taxon>
        <taxon>Ambisporaceae</taxon>
        <taxon>Ambispora</taxon>
    </lineage>
</organism>
<keyword evidence="1 9" id="KW-0808">Transferase</keyword>
<dbReference type="PRINTS" id="PR00990">
    <property type="entry name" value="RIBOKINASE"/>
</dbReference>
<dbReference type="InterPro" id="IPR029056">
    <property type="entry name" value="Ribokinase-like"/>
</dbReference>
<evidence type="ECO:0000256" key="7">
    <source>
        <dbReference type="ARBA" id="ARBA00022958"/>
    </source>
</evidence>
<dbReference type="SUPFAM" id="SSF53613">
    <property type="entry name" value="Ribokinase-like"/>
    <property type="match status" value="1"/>
</dbReference>
<dbReference type="AlphaFoldDB" id="A0A9N9FKB4"/>
<evidence type="ECO:0000256" key="1">
    <source>
        <dbReference type="ARBA" id="ARBA00022679"/>
    </source>
</evidence>
<evidence type="ECO:0000256" key="3">
    <source>
        <dbReference type="ARBA" id="ARBA00022741"/>
    </source>
</evidence>
<comment type="similarity">
    <text evidence="9">Belongs to the carbohydrate kinase PfkB family. Ribokinase subfamily.</text>
</comment>
<comment type="caution">
    <text evidence="9">Lacks conserved residue(s) required for the propagation of feature annotation.</text>
</comment>
<feature type="domain" description="Carbohydrate kinase PfkB" evidence="10">
    <location>
        <begin position="6"/>
        <end position="361"/>
    </location>
</feature>
<protein>
    <recommendedName>
        <fullName evidence="9">Ribokinase</fullName>
        <shortName evidence="9">RK</shortName>
        <ecNumber evidence="9">2.7.1.15</ecNumber>
    </recommendedName>
</protein>
<keyword evidence="4 9" id="KW-0418">Kinase</keyword>
<feature type="binding site" evidence="9">
    <location>
        <begin position="14"/>
        <end position="16"/>
    </location>
    <ligand>
        <name>substrate</name>
    </ligand>
</feature>
<dbReference type="GO" id="GO:0004747">
    <property type="term" value="F:ribokinase activity"/>
    <property type="evidence" value="ECO:0007669"/>
    <property type="project" value="UniProtKB-UniRule"/>
</dbReference>
<evidence type="ECO:0000256" key="6">
    <source>
        <dbReference type="ARBA" id="ARBA00022842"/>
    </source>
</evidence>
<sequence>MPLPRKVLVFGSINIDDFFDVPYIVNSGETLTSTNYRQRAGGKGALTSLLPPERIDLCANQSVALAKAGASVYHAGKIGSDGVWIRDYMRGQGVHIENIQVLKDQPTGRAIVQVSAETHDNAIILFPGANHLLTVQDVAKINPIFRQGDVVILQNEISAGGEIMKALKEQGFHVVFNPTPITPNIIREFPFELVDYLIVNKHEAIQLISQATSNIHRDDGDDEVLKMDTYATAKESLLTTLGKLYPNIIGIIITLGGEGVIARFQKHNNSGDEEREKKGDNAKKQQQQFKIEIPAVETDVIDTTAAGDTFIGYFVASIIREESANRDSFVLTKECYIRALQAATVAAGIAVSRPGAMDSIPPLAKVKAGMKVFEELPMDYYDEDTGPQRSSTV</sequence>
<dbReference type="Pfam" id="PF00294">
    <property type="entry name" value="PfkB"/>
    <property type="match status" value="1"/>
</dbReference>
<feature type="binding site" evidence="9">
    <location>
        <position position="308"/>
    </location>
    <ligand>
        <name>substrate</name>
    </ligand>
</feature>
<dbReference type="InterPro" id="IPR002139">
    <property type="entry name" value="Ribo/fructo_kinase"/>
</dbReference>
<keyword evidence="6 9" id="KW-0460">Magnesium</keyword>
<feature type="binding site" evidence="9">
    <location>
        <position position="353"/>
    </location>
    <ligand>
        <name>K(+)</name>
        <dbReference type="ChEBI" id="CHEBI:29103"/>
    </ligand>
</feature>
<comment type="catalytic activity">
    <reaction evidence="9">
        <text>D-ribose + ATP = D-ribose 5-phosphate + ADP + H(+)</text>
        <dbReference type="Rhea" id="RHEA:13697"/>
        <dbReference type="ChEBI" id="CHEBI:15378"/>
        <dbReference type="ChEBI" id="CHEBI:30616"/>
        <dbReference type="ChEBI" id="CHEBI:47013"/>
        <dbReference type="ChEBI" id="CHEBI:78346"/>
        <dbReference type="ChEBI" id="CHEBI:456216"/>
        <dbReference type="EC" id="2.7.1.15"/>
    </reaction>
</comment>
<comment type="pathway">
    <text evidence="9">Carbohydrate metabolism; D-ribose degradation; D-ribose 5-phosphate from beta-D-ribopyranose: step 2/2.</text>
</comment>
<dbReference type="EC" id="2.7.1.15" evidence="9"/>
<name>A0A9N9FKB4_9GLOM</name>
<dbReference type="PANTHER" id="PTHR10584:SF166">
    <property type="entry name" value="RIBOKINASE"/>
    <property type="match status" value="1"/>
</dbReference>
<feature type="binding site" evidence="9">
    <location>
        <position position="359"/>
    </location>
    <ligand>
        <name>K(+)</name>
        <dbReference type="ChEBI" id="CHEBI:29103"/>
    </ligand>
</feature>
<keyword evidence="3 9" id="KW-0547">Nucleotide-binding</keyword>
<comment type="cofactor">
    <cofactor evidence="9">
        <name>Mg(2+)</name>
        <dbReference type="ChEBI" id="CHEBI:18420"/>
    </cofactor>
    <text evidence="9">Requires a divalent cation, most likely magnesium in vivo, as an electrophilic catalyst to aid phosphoryl group transfer. It is the chelate of the metal and the nucleotide that is the actual substrate.</text>
</comment>
<comment type="subunit">
    <text evidence="9">Homodimer.</text>
</comment>
<reference evidence="11" key="1">
    <citation type="submission" date="2021-06" db="EMBL/GenBank/DDBJ databases">
        <authorList>
            <person name="Kallberg Y."/>
            <person name="Tangrot J."/>
            <person name="Rosling A."/>
        </authorList>
    </citation>
    <scope>NUCLEOTIDE SEQUENCE</scope>
    <source>
        <strain evidence="11">FL130A</strain>
    </source>
</reference>
<keyword evidence="9" id="KW-0539">Nucleus</keyword>
<feature type="binding site" evidence="9">
    <location>
        <begin position="307"/>
        <end position="308"/>
    </location>
    <ligand>
        <name>ATP</name>
        <dbReference type="ChEBI" id="CHEBI:30616"/>
    </ligand>
</feature>
<evidence type="ECO:0000313" key="11">
    <source>
        <dbReference type="EMBL" id="CAG8542317.1"/>
    </source>
</evidence>
<feature type="binding site" evidence="9">
    <location>
        <position position="200"/>
    </location>
    <ligand>
        <name>ATP</name>
        <dbReference type="ChEBI" id="CHEBI:30616"/>
    </ligand>
</feature>
<dbReference type="GO" id="GO:0005524">
    <property type="term" value="F:ATP binding"/>
    <property type="evidence" value="ECO:0007669"/>
    <property type="project" value="UniProtKB-UniRule"/>
</dbReference>
<feature type="active site" description="Proton acceptor" evidence="9">
    <location>
        <position position="308"/>
    </location>
</feature>
<keyword evidence="9" id="KW-0963">Cytoplasm</keyword>
<evidence type="ECO:0000256" key="9">
    <source>
        <dbReference type="HAMAP-Rule" id="MF_03215"/>
    </source>
</evidence>
<evidence type="ECO:0000256" key="8">
    <source>
        <dbReference type="ARBA" id="ARBA00023277"/>
    </source>
</evidence>
<dbReference type="GO" id="GO:0019303">
    <property type="term" value="P:D-ribose catabolic process"/>
    <property type="evidence" value="ECO:0007669"/>
    <property type="project" value="UniProtKB-UniRule"/>
</dbReference>
<proteinExistence type="inferred from homology"/>
<evidence type="ECO:0000313" key="12">
    <source>
        <dbReference type="Proteomes" id="UP000789508"/>
    </source>
</evidence>
<evidence type="ECO:0000256" key="4">
    <source>
        <dbReference type="ARBA" id="ARBA00022777"/>
    </source>
</evidence>
<feature type="binding site" evidence="9">
    <location>
        <position position="156"/>
    </location>
    <ligand>
        <name>substrate</name>
    </ligand>
</feature>
<dbReference type="PANTHER" id="PTHR10584">
    <property type="entry name" value="SUGAR KINASE"/>
    <property type="match status" value="1"/>
</dbReference>
<comment type="activity regulation">
    <text evidence="9">Activated by a monovalent cation that binds near, but not in, the active site. The most likely occupant of the site in vivo is potassium. Ion binding induces a conformational change that may alter substrate affinity.</text>
</comment>
<feature type="binding site" evidence="9">
    <location>
        <position position="304"/>
    </location>
    <ligand>
        <name>K(+)</name>
        <dbReference type="ChEBI" id="CHEBI:29103"/>
    </ligand>
</feature>
<comment type="caution">
    <text evidence="11">The sequence shown here is derived from an EMBL/GenBank/DDBJ whole genome shotgun (WGS) entry which is preliminary data.</text>
</comment>
<dbReference type="GO" id="GO:0005634">
    <property type="term" value="C:nucleus"/>
    <property type="evidence" value="ECO:0007669"/>
    <property type="project" value="UniProtKB-SubCell"/>
</dbReference>
<gene>
    <name evidence="11" type="ORF">ALEPTO_LOCUS5471</name>
</gene>
<feature type="binding site" evidence="9">
    <location>
        <begin position="254"/>
        <end position="259"/>
    </location>
    <ligand>
        <name>ATP</name>
        <dbReference type="ChEBI" id="CHEBI:30616"/>
    </ligand>
</feature>
<dbReference type="EMBL" id="CAJVPS010001547">
    <property type="protein sequence ID" value="CAG8542317.1"/>
    <property type="molecule type" value="Genomic_DNA"/>
</dbReference>
<comment type="subcellular location">
    <subcellularLocation>
        <location evidence="9">Cytoplasm</location>
    </subcellularLocation>
    <subcellularLocation>
        <location evidence="9">Nucleus</location>
    </subcellularLocation>
</comment>
<dbReference type="HAMAP" id="MF_01987">
    <property type="entry name" value="Ribokinase"/>
    <property type="match status" value="1"/>
</dbReference>
<dbReference type="GO" id="GO:0005737">
    <property type="term" value="C:cytoplasm"/>
    <property type="evidence" value="ECO:0007669"/>
    <property type="project" value="UniProtKB-SubCell"/>
</dbReference>
<evidence type="ECO:0000256" key="5">
    <source>
        <dbReference type="ARBA" id="ARBA00022840"/>
    </source>
</evidence>
<dbReference type="Proteomes" id="UP000789508">
    <property type="component" value="Unassembled WGS sequence"/>
</dbReference>
<accession>A0A9N9FKB4</accession>
<keyword evidence="2 9" id="KW-0479">Metal-binding</keyword>
<dbReference type="InterPro" id="IPR011877">
    <property type="entry name" value="Ribokinase"/>
</dbReference>
<dbReference type="OrthoDB" id="415590at2759"/>
<keyword evidence="5 9" id="KW-0067">ATP-binding</keyword>